<name>A0A0S3T839_PHAAN</name>
<reference evidence="1 2" key="1">
    <citation type="journal article" date="2015" name="Sci. Rep.">
        <title>The power of single molecule real-time sequencing technology in the de novo assembly of a eukaryotic genome.</title>
        <authorList>
            <person name="Sakai H."/>
            <person name="Naito K."/>
            <person name="Ogiso-Tanaka E."/>
            <person name="Takahashi Y."/>
            <person name="Iseki K."/>
            <person name="Muto C."/>
            <person name="Satou K."/>
            <person name="Teruya K."/>
            <person name="Shiroma A."/>
            <person name="Shimoji M."/>
            <person name="Hirano T."/>
            <person name="Itoh T."/>
            <person name="Kaga A."/>
            <person name="Tomooka N."/>
        </authorList>
    </citation>
    <scope>NUCLEOTIDE SEQUENCE [LARGE SCALE GENOMIC DNA]</scope>
    <source>
        <strain evidence="2">cv. Shumari</strain>
    </source>
</reference>
<dbReference type="EMBL" id="AP015044">
    <property type="protein sequence ID" value="BAU01255.1"/>
    <property type="molecule type" value="Genomic_DNA"/>
</dbReference>
<organism evidence="1 2">
    <name type="scientific">Vigna angularis var. angularis</name>
    <dbReference type="NCBI Taxonomy" id="157739"/>
    <lineage>
        <taxon>Eukaryota</taxon>
        <taxon>Viridiplantae</taxon>
        <taxon>Streptophyta</taxon>
        <taxon>Embryophyta</taxon>
        <taxon>Tracheophyta</taxon>
        <taxon>Spermatophyta</taxon>
        <taxon>Magnoliopsida</taxon>
        <taxon>eudicotyledons</taxon>
        <taxon>Gunneridae</taxon>
        <taxon>Pentapetalae</taxon>
        <taxon>rosids</taxon>
        <taxon>fabids</taxon>
        <taxon>Fabales</taxon>
        <taxon>Fabaceae</taxon>
        <taxon>Papilionoideae</taxon>
        <taxon>50 kb inversion clade</taxon>
        <taxon>NPAAA clade</taxon>
        <taxon>indigoferoid/millettioid clade</taxon>
        <taxon>Phaseoleae</taxon>
        <taxon>Vigna</taxon>
    </lineage>
</organism>
<evidence type="ECO:0000313" key="1">
    <source>
        <dbReference type="EMBL" id="BAU01255.1"/>
    </source>
</evidence>
<protein>
    <submittedName>
        <fullName evidence="1">Uncharacterized protein</fullName>
    </submittedName>
</protein>
<accession>A0A0S3T839</accession>
<evidence type="ECO:0000313" key="2">
    <source>
        <dbReference type="Proteomes" id="UP000291084"/>
    </source>
</evidence>
<sequence>RRKKMFPLNLIELRLQWRLSTSIPIKQLLLLVIFLRAMIRLRIMPKDGNESGQVRIVPTSNPIRWIKLYPLPVGYPFKKYPQIF</sequence>
<dbReference type="AlphaFoldDB" id="A0A0S3T839"/>
<dbReference type="Proteomes" id="UP000291084">
    <property type="component" value="Chromosome 11"/>
</dbReference>
<gene>
    <name evidence="1" type="primary">Vigan.11G044900</name>
    <name evidence="1" type="ORF">VIGAN_11044900</name>
</gene>
<keyword evidence="2" id="KW-1185">Reference proteome</keyword>
<feature type="non-terminal residue" evidence="1">
    <location>
        <position position="1"/>
    </location>
</feature>
<proteinExistence type="predicted"/>